<dbReference type="Gene3D" id="3.40.50.300">
    <property type="entry name" value="P-loop containing nucleotide triphosphate hydrolases"/>
    <property type="match status" value="1"/>
</dbReference>
<evidence type="ECO:0000313" key="2">
    <source>
        <dbReference type="Proteomes" id="UP000250218"/>
    </source>
</evidence>
<protein>
    <submittedName>
        <fullName evidence="1">Uncharacterized protein</fullName>
    </submittedName>
</protein>
<evidence type="ECO:0000313" key="1">
    <source>
        <dbReference type="EMBL" id="AWX69540.1"/>
    </source>
</evidence>
<accession>A0A2Z4ND98</accession>
<reference evidence="2" key="1">
    <citation type="submission" date="2018-06" db="EMBL/GenBank/DDBJ databases">
        <title>Complete genome sequences of Mycoplasma anatis, M. anseris and M. cloacale type strains.</title>
        <authorList>
            <person name="Grozner D."/>
            <person name="Forro B."/>
            <person name="Sulyok K.M."/>
            <person name="Marton S."/>
            <person name="Kreizinger Z."/>
            <person name="Banyai K."/>
            <person name="Gyuranecz M."/>
        </authorList>
    </citation>
    <scope>NUCLEOTIDE SEQUENCE [LARGE SCALE GENOMIC DNA]</scope>
    <source>
        <strain evidence="2">ATCC 49234</strain>
    </source>
</reference>
<dbReference type="AlphaFoldDB" id="A0A2Z4ND98"/>
<keyword evidence="2" id="KW-1185">Reference proteome</keyword>
<dbReference type="KEGG" id="mane:DP065_02125"/>
<gene>
    <name evidence="1" type="ORF">DP065_02125</name>
</gene>
<dbReference type="Proteomes" id="UP000250218">
    <property type="component" value="Chromosome"/>
</dbReference>
<dbReference type="EMBL" id="CP030140">
    <property type="protein sequence ID" value="AWX69540.1"/>
    <property type="molecule type" value="Genomic_DNA"/>
</dbReference>
<name>A0A2Z4ND98_9BACT</name>
<dbReference type="InterPro" id="IPR027417">
    <property type="entry name" value="P-loop_NTPase"/>
</dbReference>
<proteinExistence type="predicted"/>
<sequence>MQKSLLDSVIRIDEKEQAEKDKLYKDVLEHPKIKELIAKYNLSDFQIKQGMTFLLRYYDAYQQNNNGPQWRLIINSLGQLDIDISNSVVYKKQKMLNNFWLTNICPLDNDVYEYLTIANKNKPRSVLLEAYKAFKKFPPNLQTKIKQLTNLDPIKTGLYLIDENFIYSRSVFKYLSMVFATLKNKTVAWLDINILNNFIYTNLKNNEVISNVKNLLINVDYLFLDRMGIGAKSENFINLLINILSDRQINNRITFVSSPIDILDPKYPIIFNSKDKYNTGLEKVEQLFKSLISNGTETFKIKK</sequence>
<dbReference type="RefSeq" id="WP_033178636.1">
    <property type="nucleotide sequence ID" value="NZ_CP030140.1"/>
</dbReference>
<organism evidence="1 2">
    <name type="scientific">[Mycoplasma] anseris</name>
    <dbReference type="NCBI Taxonomy" id="92400"/>
    <lineage>
        <taxon>Bacteria</taxon>
        <taxon>Bacillati</taxon>
        <taxon>Mycoplasmatota</taxon>
        <taxon>Mycoplasmoidales</taxon>
        <taxon>Metamycoplasmataceae</taxon>
        <taxon>Metamycoplasma</taxon>
    </lineage>
</organism>